<evidence type="ECO:0000256" key="1">
    <source>
        <dbReference type="ARBA" id="ARBA00004141"/>
    </source>
</evidence>
<organism evidence="7 8">
    <name type="scientific">Grylomicrobium aquisgranensis</name>
    <dbReference type="NCBI Taxonomy" id="2926318"/>
    <lineage>
        <taxon>Bacteria</taxon>
        <taxon>Bacillati</taxon>
        <taxon>Bacillota</taxon>
        <taxon>Erysipelotrichia</taxon>
        <taxon>Erysipelotrichales</taxon>
        <taxon>Erysipelotrichaceae</taxon>
        <taxon>Grylomicrobium</taxon>
    </lineage>
</organism>
<reference evidence="7 8" key="1">
    <citation type="submission" date="2022-03" db="EMBL/GenBank/DDBJ databases">
        <title>Novel taxa within the pig intestine.</title>
        <authorList>
            <person name="Wylensek D."/>
            <person name="Bishof K."/>
            <person name="Afrizal A."/>
            <person name="Clavel T."/>
        </authorList>
    </citation>
    <scope>NUCLEOTIDE SEQUENCE [LARGE SCALE GENOMIC DNA]</scope>
    <source>
        <strain evidence="7 8">CLA-KB-P133</strain>
    </source>
</reference>
<keyword evidence="4 6" id="KW-0472">Membrane</keyword>
<feature type="transmembrane region" description="Helical" evidence="6">
    <location>
        <begin position="35"/>
        <end position="56"/>
    </location>
</feature>
<evidence type="ECO:0000313" key="7">
    <source>
        <dbReference type="EMBL" id="MDX8419179.1"/>
    </source>
</evidence>
<dbReference type="GO" id="GO:0016020">
    <property type="term" value="C:membrane"/>
    <property type="evidence" value="ECO:0007669"/>
    <property type="project" value="UniProtKB-SubCell"/>
</dbReference>
<keyword evidence="3 6" id="KW-1133">Transmembrane helix</keyword>
<evidence type="ECO:0000313" key="8">
    <source>
        <dbReference type="Proteomes" id="UP001286174"/>
    </source>
</evidence>
<dbReference type="EMBL" id="JALBUR010000006">
    <property type="protein sequence ID" value="MDX8419179.1"/>
    <property type="molecule type" value="Genomic_DNA"/>
</dbReference>
<keyword evidence="8" id="KW-1185">Reference proteome</keyword>
<name>A0AB35U3A7_9FIRM</name>
<proteinExistence type="predicted"/>
<keyword evidence="2 6" id="KW-0812">Transmembrane</keyword>
<dbReference type="RefSeq" id="WP_370595674.1">
    <property type="nucleotide sequence ID" value="NZ_JALBUR010000006.1"/>
</dbReference>
<evidence type="ECO:0000256" key="5">
    <source>
        <dbReference type="SAM" id="MobiDB-lite"/>
    </source>
</evidence>
<comment type="caution">
    <text evidence="7">The sequence shown here is derived from an EMBL/GenBank/DDBJ whole genome shotgun (WGS) entry which is preliminary data.</text>
</comment>
<dbReference type="Pfam" id="PF02674">
    <property type="entry name" value="Colicin_V"/>
    <property type="match status" value="1"/>
</dbReference>
<feature type="transmembrane region" description="Helical" evidence="6">
    <location>
        <begin position="6"/>
        <end position="28"/>
    </location>
</feature>
<protein>
    <submittedName>
        <fullName evidence="7">CvpA family protein</fullName>
    </submittedName>
</protein>
<dbReference type="Proteomes" id="UP001286174">
    <property type="component" value="Unassembled WGS sequence"/>
</dbReference>
<evidence type="ECO:0000256" key="4">
    <source>
        <dbReference type="ARBA" id="ARBA00023136"/>
    </source>
</evidence>
<feature type="transmembrane region" description="Helical" evidence="6">
    <location>
        <begin position="86"/>
        <end position="103"/>
    </location>
</feature>
<dbReference type="AlphaFoldDB" id="A0AB35U3A7"/>
<sequence length="231" mass="25168">MITIPDAAFLIVDVVLACFYVLMFALGWQKGILRAVINLAGTLASVWIAWLLAPILSDFVHLLPRSAAAMQNTAIANAAYQFSNELIWFLIVFAALKIIFALLENIAKGIQRIPGIHMISSILGALFQTGAAIIWTLVFCVILSLPLFANGNAVIQGTLIGTVENKVSEVAGPYIEPFTRTDAFLELFQDANGLQSQQRETIRKWLQEHNYDSSQIDEAAPTASTGSEGNS</sequence>
<feature type="transmembrane region" description="Helical" evidence="6">
    <location>
        <begin position="123"/>
        <end position="149"/>
    </location>
</feature>
<evidence type="ECO:0000256" key="6">
    <source>
        <dbReference type="SAM" id="Phobius"/>
    </source>
</evidence>
<evidence type="ECO:0000256" key="2">
    <source>
        <dbReference type="ARBA" id="ARBA00022692"/>
    </source>
</evidence>
<dbReference type="InterPro" id="IPR003825">
    <property type="entry name" value="Colicin-V_CvpA"/>
</dbReference>
<accession>A0AB35U3A7</accession>
<dbReference type="GO" id="GO:0009403">
    <property type="term" value="P:toxin biosynthetic process"/>
    <property type="evidence" value="ECO:0007669"/>
    <property type="project" value="InterPro"/>
</dbReference>
<gene>
    <name evidence="7" type="ORF">MOZ60_03620</name>
</gene>
<feature type="region of interest" description="Disordered" evidence="5">
    <location>
        <begin position="212"/>
        <end position="231"/>
    </location>
</feature>
<evidence type="ECO:0000256" key="3">
    <source>
        <dbReference type="ARBA" id="ARBA00022989"/>
    </source>
</evidence>
<comment type="subcellular location">
    <subcellularLocation>
        <location evidence="1">Membrane</location>
        <topology evidence="1">Multi-pass membrane protein</topology>
    </subcellularLocation>
</comment>